<evidence type="ECO:0000313" key="13">
    <source>
        <dbReference type="EMBL" id="CAF2268364.1"/>
    </source>
</evidence>
<dbReference type="EMBL" id="CAJNRE010011912">
    <property type="protein sequence ID" value="CAF2105622.1"/>
    <property type="molecule type" value="Genomic_DNA"/>
</dbReference>
<evidence type="ECO:0000259" key="8">
    <source>
        <dbReference type="SMART" id="SM00479"/>
    </source>
</evidence>
<comment type="caution">
    <text evidence="9">The sequence shown here is derived from an EMBL/GenBank/DDBJ whole genome shotgun (WGS) entry which is preliminary data.</text>
</comment>
<dbReference type="EMBL" id="CAJOBF010000229">
    <property type="protein sequence ID" value="CAF3777723.1"/>
    <property type="molecule type" value="Genomic_DNA"/>
</dbReference>
<dbReference type="AlphaFoldDB" id="A0A814QJU8"/>
<evidence type="ECO:0000256" key="1">
    <source>
        <dbReference type="ARBA" id="ARBA00001946"/>
    </source>
</evidence>
<dbReference type="Proteomes" id="UP000663855">
    <property type="component" value="Unassembled WGS sequence"/>
</dbReference>
<keyword evidence="3" id="KW-0479">Metal-binding</keyword>
<dbReference type="Gene3D" id="3.30.420.10">
    <property type="entry name" value="Ribonuclease H-like superfamily/Ribonuclease H"/>
    <property type="match status" value="1"/>
</dbReference>
<sequence length="361" mass="40632">MSSKSNCKTLVMIDLETTGLVYDQPKITELAMIAVNIGTLEQMKVEEALPRVLNKFVKFFNPLKLLNSKVAEMTGLTNSMLADYTPFNRETVLAMEAFLSDFEKPICFVAHNGNLFDFPILLSEIRSAFSSPSLYVVNMTNNTNDVSLSNMNIAVANDNISAGSLTTKDSFTQTSITNDDSNQTSLLSIACADSLVFFREMHRLLNDKDLVQYSVENMSKECPMVSNQNQCHNNTSTDSIESTSISETPITTNSNSSSHHGYVEIPIKYIPSQDPARQQLSMKLVKIYEREFSQATSQLKSHRAEDDCLMLLAIIKRYLPDWLEWLELNQRPLSYFSTLPLTSTKQTSPKPIVNTKRPLKF</sequence>
<evidence type="ECO:0000313" key="9">
    <source>
        <dbReference type="EMBL" id="CAF1120658.1"/>
    </source>
</evidence>
<gene>
    <name evidence="9" type="ORF">CJN711_LOCUS8057</name>
    <name evidence="10" type="ORF">KQP761_LOCUS3494</name>
    <name evidence="11" type="ORF">MBJ925_LOCUS23230</name>
    <name evidence="14" type="ORF">OVN521_LOCUS1472</name>
    <name evidence="16" type="ORF">SMN809_LOCUS7340</name>
    <name evidence="15" type="ORF">UXM345_LOCUS3509</name>
    <name evidence="12" type="ORF">WKI299_LOCUS31917</name>
    <name evidence="13" type="ORF">XDN619_LOCUS36892</name>
</gene>
<name>A0A814QJU8_9BILA</name>
<reference evidence="9" key="1">
    <citation type="submission" date="2021-02" db="EMBL/GenBank/DDBJ databases">
        <authorList>
            <person name="Nowell W R."/>
        </authorList>
    </citation>
    <scope>NUCLEOTIDE SEQUENCE</scope>
</reference>
<evidence type="ECO:0000313" key="17">
    <source>
        <dbReference type="Proteomes" id="UP000663855"/>
    </source>
</evidence>
<evidence type="ECO:0000256" key="3">
    <source>
        <dbReference type="ARBA" id="ARBA00022723"/>
    </source>
</evidence>
<feature type="domain" description="Exonuclease" evidence="8">
    <location>
        <begin position="9"/>
        <end position="324"/>
    </location>
</feature>
<dbReference type="EMBL" id="CAJNOV010002897">
    <property type="protein sequence ID" value="CAF1120658.1"/>
    <property type="molecule type" value="Genomic_DNA"/>
</dbReference>
<evidence type="ECO:0000313" key="12">
    <source>
        <dbReference type="EMBL" id="CAF2158909.1"/>
    </source>
</evidence>
<dbReference type="EMBL" id="CAJOBG010000102">
    <property type="protein sequence ID" value="CAF3757147.1"/>
    <property type="molecule type" value="Genomic_DNA"/>
</dbReference>
<dbReference type="Proteomes" id="UP000663842">
    <property type="component" value="Unassembled WGS sequence"/>
</dbReference>
<dbReference type="PANTHER" id="PTHR13058">
    <property type="entry name" value="THREE PRIME REPAIR EXONUCLEASE 1, 2"/>
    <property type="match status" value="1"/>
</dbReference>
<dbReference type="OrthoDB" id="10250935at2759"/>
<dbReference type="Proteomes" id="UP000663866">
    <property type="component" value="Unassembled WGS sequence"/>
</dbReference>
<keyword evidence="4" id="KW-0378">Hydrolase</keyword>
<dbReference type="Proteomes" id="UP000663887">
    <property type="component" value="Unassembled WGS sequence"/>
</dbReference>
<evidence type="ECO:0000256" key="2">
    <source>
        <dbReference type="ARBA" id="ARBA00022722"/>
    </source>
</evidence>
<evidence type="ECO:0000313" key="10">
    <source>
        <dbReference type="EMBL" id="CAF1275159.1"/>
    </source>
</evidence>
<keyword evidence="5" id="KW-0269">Exonuclease</keyword>
<organism evidence="9 17">
    <name type="scientific">Rotaria magnacalcarata</name>
    <dbReference type="NCBI Taxonomy" id="392030"/>
    <lineage>
        <taxon>Eukaryota</taxon>
        <taxon>Metazoa</taxon>
        <taxon>Spiralia</taxon>
        <taxon>Gnathifera</taxon>
        <taxon>Rotifera</taxon>
        <taxon>Eurotatoria</taxon>
        <taxon>Bdelloidea</taxon>
        <taxon>Philodinida</taxon>
        <taxon>Philodinidae</taxon>
        <taxon>Rotaria</taxon>
    </lineage>
</organism>
<evidence type="ECO:0000256" key="5">
    <source>
        <dbReference type="ARBA" id="ARBA00022839"/>
    </source>
</evidence>
<keyword evidence="2" id="KW-0540">Nuclease</keyword>
<dbReference type="InterPro" id="IPR036397">
    <property type="entry name" value="RNaseH_sf"/>
</dbReference>
<dbReference type="Proteomes" id="UP000663856">
    <property type="component" value="Unassembled WGS sequence"/>
</dbReference>
<comment type="cofactor">
    <cofactor evidence="1">
        <name>Mg(2+)</name>
        <dbReference type="ChEBI" id="CHEBI:18420"/>
    </cofactor>
</comment>
<comment type="similarity">
    <text evidence="7">Belongs to the exonuclease superfamily. TREX family.</text>
</comment>
<dbReference type="EMBL" id="CAJNOW010000406">
    <property type="protein sequence ID" value="CAF1275159.1"/>
    <property type="molecule type" value="Genomic_DNA"/>
</dbReference>
<dbReference type="GO" id="GO:0008296">
    <property type="term" value="F:3'-5'-DNA exonuclease activity"/>
    <property type="evidence" value="ECO:0007669"/>
    <property type="project" value="TreeGrafter"/>
</dbReference>
<dbReference type="Proteomes" id="UP000676336">
    <property type="component" value="Unassembled WGS sequence"/>
</dbReference>
<dbReference type="GO" id="GO:0006308">
    <property type="term" value="P:DNA catabolic process"/>
    <property type="evidence" value="ECO:0007669"/>
    <property type="project" value="TreeGrafter"/>
</dbReference>
<dbReference type="InterPro" id="IPR040393">
    <property type="entry name" value="TREX1/2"/>
</dbReference>
<keyword evidence="6" id="KW-0460">Magnesium</keyword>
<protein>
    <recommendedName>
        <fullName evidence="8">Exonuclease domain-containing protein</fullName>
    </recommendedName>
</protein>
<evidence type="ECO:0000313" key="18">
    <source>
        <dbReference type="Proteomes" id="UP000663866"/>
    </source>
</evidence>
<keyword evidence="18" id="KW-1185">Reference proteome</keyword>
<accession>A0A814QJU8</accession>
<dbReference type="Pfam" id="PF00929">
    <property type="entry name" value="RNase_T"/>
    <property type="match status" value="1"/>
</dbReference>
<dbReference type="PANTHER" id="PTHR13058:SF19">
    <property type="entry name" value="LD40940P"/>
    <property type="match status" value="1"/>
</dbReference>
<dbReference type="EMBL" id="CAJNRF010014664">
    <property type="protein sequence ID" value="CAF2158909.1"/>
    <property type="molecule type" value="Genomic_DNA"/>
</dbReference>
<evidence type="ECO:0000313" key="11">
    <source>
        <dbReference type="EMBL" id="CAF2105622.1"/>
    </source>
</evidence>
<evidence type="ECO:0000313" key="14">
    <source>
        <dbReference type="EMBL" id="CAF3757147.1"/>
    </source>
</evidence>
<dbReference type="SMART" id="SM00479">
    <property type="entry name" value="EXOIII"/>
    <property type="match status" value="1"/>
</dbReference>
<evidence type="ECO:0000256" key="6">
    <source>
        <dbReference type="ARBA" id="ARBA00022842"/>
    </source>
</evidence>
<evidence type="ECO:0000313" key="16">
    <source>
        <dbReference type="EMBL" id="CAF3914616.1"/>
    </source>
</evidence>
<dbReference type="InterPro" id="IPR013520">
    <property type="entry name" value="Ribonucl_H"/>
</dbReference>
<dbReference type="InterPro" id="IPR012337">
    <property type="entry name" value="RNaseH-like_sf"/>
</dbReference>
<dbReference type="Proteomes" id="UP000663834">
    <property type="component" value="Unassembled WGS sequence"/>
</dbReference>
<dbReference type="GO" id="GO:0003676">
    <property type="term" value="F:nucleic acid binding"/>
    <property type="evidence" value="ECO:0007669"/>
    <property type="project" value="InterPro"/>
</dbReference>
<dbReference type="SUPFAM" id="SSF53098">
    <property type="entry name" value="Ribonuclease H-like"/>
    <property type="match status" value="1"/>
</dbReference>
<evidence type="ECO:0000256" key="4">
    <source>
        <dbReference type="ARBA" id="ARBA00022801"/>
    </source>
</evidence>
<dbReference type="GO" id="GO:0005737">
    <property type="term" value="C:cytoplasm"/>
    <property type="evidence" value="ECO:0007669"/>
    <property type="project" value="TreeGrafter"/>
</dbReference>
<evidence type="ECO:0000313" key="15">
    <source>
        <dbReference type="EMBL" id="CAF3777723.1"/>
    </source>
</evidence>
<dbReference type="GO" id="GO:0046872">
    <property type="term" value="F:metal ion binding"/>
    <property type="evidence" value="ECO:0007669"/>
    <property type="project" value="UniProtKB-KW"/>
</dbReference>
<dbReference type="Proteomes" id="UP000663824">
    <property type="component" value="Unassembled WGS sequence"/>
</dbReference>
<dbReference type="EMBL" id="CAJNRG010019055">
    <property type="protein sequence ID" value="CAF2268364.1"/>
    <property type="molecule type" value="Genomic_DNA"/>
</dbReference>
<proteinExistence type="inferred from homology"/>
<evidence type="ECO:0000256" key="7">
    <source>
        <dbReference type="ARBA" id="ARBA00025769"/>
    </source>
</evidence>
<dbReference type="EMBL" id="CAJOBI010002106">
    <property type="protein sequence ID" value="CAF3914616.1"/>
    <property type="molecule type" value="Genomic_DNA"/>
</dbReference>